<dbReference type="Pfam" id="PF11737">
    <property type="entry name" value="DUF3300"/>
    <property type="match status" value="1"/>
</dbReference>
<protein>
    <submittedName>
        <fullName evidence="3">DUF3300 domain-containing protein</fullName>
    </submittedName>
</protein>
<keyword evidence="4" id="KW-1185">Reference proteome</keyword>
<comment type="caution">
    <text evidence="3">The sequence shown here is derived from an EMBL/GenBank/DDBJ whole genome shotgun (WGS) entry which is preliminary data.</text>
</comment>
<feature type="compositionally biased region" description="Basic and acidic residues" evidence="1">
    <location>
        <begin position="430"/>
        <end position="450"/>
    </location>
</feature>
<dbReference type="InterPro" id="IPR021728">
    <property type="entry name" value="DUF3300"/>
</dbReference>
<dbReference type="RefSeq" id="WP_238894499.1">
    <property type="nucleotide sequence ID" value="NZ_JAKOGG010000001.1"/>
</dbReference>
<feature type="chain" id="PRO_5045996044" evidence="2">
    <location>
        <begin position="33"/>
        <end position="481"/>
    </location>
</feature>
<feature type="compositionally biased region" description="Polar residues" evidence="1">
    <location>
        <begin position="464"/>
        <end position="475"/>
    </location>
</feature>
<gene>
    <name evidence="3" type="ORF">L9G74_01470</name>
</gene>
<dbReference type="PANTHER" id="PTHR40269">
    <property type="entry name" value="OUTER MEMBRANE PROTEIN-RELATED"/>
    <property type="match status" value="1"/>
</dbReference>
<reference evidence="4" key="2">
    <citation type="submission" date="2023-07" db="EMBL/GenBank/DDBJ databases">
        <title>Shewanella mangrovi sp. nov., an acetaldehyde- degrading bacterium isolated from mangrove sediment.</title>
        <authorList>
            <person name="Liu Y."/>
        </authorList>
    </citation>
    <scope>NUCLEOTIDE SEQUENCE [LARGE SCALE GENOMIC DNA]</scope>
    <source>
        <strain evidence="4">C32</strain>
    </source>
</reference>
<dbReference type="EMBL" id="JAKOGG010000001">
    <property type="protein sequence ID" value="MCS4555097.1"/>
    <property type="molecule type" value="Genomic_DNA"/>
</dbReference>
<feature type="compositionally biased region" description="Basic and acidic residues" evidence="1">
    <location>
        <begin position="350"/>
        <end position="359"/>
    </location>
</feature>
<evidence type="ECO:0000256" key="1">
    <source>
        <dbReference type="SAM" id="MobiDB-lite"/>
    </source>
</evidence>
<evidence type="ECO:0000313" key="3">
    <source>
        <dbReference type="EMBL" id="MCS4555097.1"/>
    </source>
</evidence>
<feature type="compositionally biased region" description="Basic and acidic residues" evidence="1">
    <location>
        <begin position="316"/>
        <end position="341"/>
    </location>
</feature>
<feature type="region of interest" description="Disordered" evidence="1">
    <location>
        <begin position="313"/>
        <end position="481"/>
    </location>
</feature>
<dbReference type="PANTHER" id="PTHR40269:SF1">
    <property type="entry name" value="OUTER MEMBRANE PROTEIN"/>
    <property type="match status" value="1"/>
</dbReference>
<feature type="signal peptide" evidence="2">
    <location>
        <begin position="1"/>
        <end position="32"/>
    </location>
</feature>
<reference evidence="3 4" key="1">
    <citation type="submission" date="2022-02" db="EMBL/GenBank/DDBJ databases">
        <authorList>
            <person name="Zhuang L."/>
        </authorList>
    </citation>
    <scope>NUCLEOTIDE SEQUENCE [LARGE SCALE GENOMIC DNA]</scope>
    <source>
        <strain evidence="3 4">C32</strain>
    </source>
</reference>
<evidence type="ECO:0000256" key="2">
    <source>
        <dbReference type="SAM" id="SignalP"/>
    </source>
</evidence>
<name>A0ABT2FFM8_9GAMM</name>
<sequence length="481" mass="56462">MNTVFNDQRGHYLAQLVLLIALIFSISSISYAADGNDTAYSDAEVAQLMSPIALYPDSLLSHVLIAASYPLEVVQAQRWRAKRGDWDNDKLTDEGAKQGWDPSVVALLAFPDVLDKMSQDLDWTAKVGEAFVADEGQVMDSIQQLRQAAYKAGNLSDAQNIKVENSNERIVIVPSNPTVVYVPYYDTRYVYGDWYWGAYPPVYWRPFPGYIAATHSPFYWRHHGVSISFNFFFGHMFWHDRTVWVDYRHRYTRYTPVRRSHSYEGQRWHHRPEHRRGIHYRSATLNKRYEPKLHRPAQRDYRHVNDAMKNHHLRDTRHLEGQRHDARAKAVEFKRERDQRQPQHTVHSTNGDRKADKPVRQFNSHTGVNGNDNTRRITTERQFNSHSGVNNNANTRHITTERQPNNRPTPAPQRLQRETNVPKPQPQQRMQRDLRSQHAQRPERAQRERAPQQMHQPQRRVEQRSSPTPQRGNNQVRRHEN</sequence>
<keyword evidence="2" id="KW-0732">Signal</keyword>
<feature type="compositionally biased region" description="Polar residues" evidence="1">
    <location>
        <begin position="380"/>
        <end position="408"/>
    </location>
</feature>
<proteinExistence type="predicted"/>
<feature type="compositionally biased region" description="Polar residues" evidence="1">
    <location>
        <begin position="361"/>
        <end position="372"/>
    </location>
</feature>
<organism evidence="3 4">
    <name type="scientific">Shewanella electrica</name>
    <dbReference type="NCBI Taxonomy" id="515560"/>
    <lineage>
        <taxon>Bacteria</taxon>
        <taxon>Pseudomonadati</taxon>
        <taxon>Pseudomonadota</taxon>
        <taxon>Gammaproteobacteria</taxon>
        <taxon>Alteromonadales</taxon>
        <taxon>Shewanellaceae</taxon>
        <taxon>Shewanella</taxon>
    </lineage>
</organism>
<dbReference type="Proteomes" id="UP001201549">
    <property type="component" value="Unassembled WGS sequence"/>
</dbReference>
<evidence type="ECO:0000313" key="4">
    <source>
        <dbReference type="Proteomes" id="UP001201549"/>
    </source>
</evidence>
<accession>A0ABT2FFM8</accession>